<dbReference type="EMBL" id="BAABJP010000015">
    <property type="protein sequence ID" value="GAA5157135.1"/>
    <property type="molecule type" value="Genomic_DNA"/>
</dbReference>
<reference evidence="4" key="1">
    <citation type="journal article" date="2019" name="Int. J. Syst. Evol. Microbiol.">
        <title>The Global Catalogue of Microorganisms (GCM) 10K type strain sequencing project: providing services to taxonomists for standard genome sequencing and annotation.</title>
        <authorList>
            <consortium name="The Broad Institute Genomics Platform"/>
            <consortium name="The Broad Institute Genome Sequencing Center for Infectious Disease"/>
            <person name="Wu L."/>
            <person name="Ma J."/>
        </authorList>
    </citation>
    <scope>NUCLEOTIDE SEQUENCE [LARGE SCALE GENOMIC DNA]</scope>
    <source>
        <strain evidence="4">JCM 18303</strain>
    </source>
</reference>
<gene>
    <name evidence="3" type="ORF">GCM10023321_34860</name>
</gene>
<dbReference type="SUPFAM" id="SSF53474">
    <property type="entry name" value="alpha/beta-Hydrolases"/>
    <property type="match status" value="1"/>
</dbReference>
<organism evidence="3 4">
    <name type="scientific">Pseudonocardia eucalypti</name>
    <dbReference type="NCBI Taxonomy" id="648755"/>
    <lineage>
        <taxon>Bacteria</taxon>
        <taxon>Bacillati</taxon>
        <taxon>Actinomycetota</taxon>
        <taxon>Actinomycetes</taxon>
        <taxon>Pseudonocardiales</taxon>
        <taxon>Pseudonocardiaceae</taxon>
        <taxon>Pseudonocardia</taxon>
    </lineage>
</organism>
<evidence type="ECO:0000259" key="2">
    <source>
        <dbReference type="Pfam" id="PF00561"/>
    </source>
</evidence>
<accession>A0ABP9Q8A3</accession>
<dbReference type="Gene3D" id="3.40.50.1820">
    <property type="entry name" value="alpha/beta hydrolase"/>
    <property type="match status" value="1"/>
</dbReference>
<sequence length="309" mass="33943">MIKVGDLEMRVAEAGEGPLVLLLHGFPECWYSWRHQLQALAEAGFHAVAPNQRGYPGTGGPDAVDEYTMLHLVGDAVGLIAACGERSATVIGHDWGAPVAWHTALLRPDLVRGIAALSVPHIRRGPTPTVAALRERFGEDYYQVYFQRPGVEAEFEADLTRTFRLLLTGLAGENDLTLPPGGGGFLDLWRDPETLPDWVSDADVKAFADEFAGSGFTGPLNWYRNLDRNWALTAAWHDAPITPPALMLAGELDPTVSRFDPVRLERSMRAYIPNLQGLEMVPGAGHWLQQERPDLVNARLVDFVTSTSQ</sequence>
<evidence type="ECO:0000256" key="1">
    <source>
        <dbReference type="ARBA" id="ARBA00022801"/>
    </source>
</evidence>
<dbReference type="PRINTS" id="PR00412">
    <property type="entry name" value="EPOXHYDRLASE"/>
</dbReference>
<dbReference type="Pfam" id="PF00561">
    <property type="entry name" value="Abhydrolase_1"/>
    <property type="match status" value="1"/>
</dbReference>
<keyword evidence="4" id="KW-1185">Reference proteome</keyword>
<name>A0ABP9Q8A3_9PSEU</name>
<feature type="domain" description="AB hydrolase-1" evidence="2">
    <location>
        <begin position="18"/>
        <end position="292"/>
    </location>
</feature>
<proteinExistence type="predicted"/>
<dbReference type="InterPro" id="IPR000073">
    <property type="entry name" value="AB_hydrolase_1"/>
</dbReference>
<evidence type="ECO:0000313" key="3">
    <source>
        <dbReference type="EMBL" id="GAA5157135.1"/>
    </source>
</evidence>
<dbReference type="GO" id="GO:0016787">
    <property type="term" value="F:hydrolase activity"/>
    <property type="evidence" value="ECO:0007669"/>
    <property type="project" value="UniProtKB-KW"/>
</dbReference>
<dbReference type="InterPro" id="IPR000639">
    <property type="entry name" value="Epox_hydrolase-like"/>
</dbReference>
<comment type="caution">
    <text evidence="3">The sequence shown here is derived from an EMBL/GenBank/DDBJ whole genome shotgun (WGS) entry which is preliminary data.</text>
</comment>
<protein>
    <submittedName>
        <fullName evidence="3">Alpha/beta hydrolase</fullName>
    </submittedName>
</protein>
<dbReference type="Proteomes" id="UP001428817">
    <property type="component" value="Unassembled WGS sequence"/>
</dbReference>
<keyword evidence="1 3" id="KW-0378">Hydrolase</keyword>
<dbReference type="InterPro" id="IPR029058">
    <property type="entry name" value="AB_hydrolase_fold"/>
</dbReference>
<dbReference type="PANTHER" id="PTHR43329">
    <property type="entry name" value="EPOXIDE HYDROLASE"/>
    <property type="match status" value="1"/>
</dbReference>
<evidence type="ECO:0000313" key="4">
    <source>
        <dbReference type="Proteomes" id="UP001428817"/>
    </source>
</evidence>